<dbReference type="STRING" id="1770053.SAMN05216551_11554"/>
<keyword evidence="1" id="KW-0472">Membrane</keyword>
<keyword evidence="1" id="KW-0812">Transmembrane</keyword>
<dbReference type="Proteomes" id="UP000243719">
    <property type="component" value="Unassembled WGS sequence"/>
</dbReference>
<evidence type="ECO:0000313" key="3">
    <source>
        <dbReference type="Proteomes" id="UP000243719"/>
    </source>
</evidence>
<sequence>MKTLMQSICLPASAVILAVSLIVGGLLAASPGNGGFFPGLGAALGMQALGAGNCLSFFLNAVCWGSGFRPRWLRLLLLIQAVPALFYAGWAVSALWTGGLEQSAYAQRRAIEDAIGKDDLPALLRAREACSKRCQALSNQHDDLLVATWASSHHVATYLVGRGARVSVGNWYPSQTDLRTCEGSYIPNPMPLSVAVAKRDMDMMRLLLPVSDAYARSEALQLAARLDRLDLVTFLSSNGIPLQRGGPGQRGDHLLVAAASGAAMHVGKWLLTAQPVAIEHAEMQKATEALYAFMDNVQVARSLDFARMLKANGADFNAAFRGEPSFLDEAIRTKRKDIAQVLLAVGVDSSRLSPARVAALSELLHEPDKPFYNARTEGCFETGV</sequence>
<accession>A0A1H2PW52</accession>
<dbReference type="InterPro" id="IPR036770">
    <property type="entry name" value="Ankyrin_rpt-contain_sf"/>
</dbReference>
<evidence type="ECO:0000313" key="2">
    <source>
        <dbReference type="EMBL" id="SDV51133.1"/>
    </source>
</evidence>
<proteinExistence type="predicted"/>
<keyword evidence="1" id="KW-1133">Transmembrane helix</keyword>
<feature type="transmembrane region" description="Helical" evidence="1">
    <location>
        <begin position="75"/>
        <end position="96"/>
    </location>
</feature>
<dbReference type="EMBL" id="FNLO01000015">
    <property type="protein sequence ID" value="SDV51133.1"/>
    <property type="molecule type" value="Genomic_DNA"/>
</dbReference>
<organism evidence="2 3">
    <name type="scientific">Chitinasiproducens palmae</name>
    <dbReference type="NCBI Taxonomy" id="1770053"/>
    <lineage>
        <taxon>Bacteria</taxon>
        <taxon>Pseudomonadati</taxon>
        <taxon>Pseudomonadota</taxon>
        <taxon>Betaproteobacteria</taxon>
        <taxon>Burkholderiales</taxon>
        <taxon>Burkholderiaceae</taxon>
        <taxon>Chitinasiproducens</taxon>
    </lineage>
</organism>
<gene>
    <name evidence="2" type="ORF">SAMN05216551_11554</name>
</gene>
<dbReference type="SUPFAM" id="SSF48403">
    <property type="entry name" value="Ankyrin repeat"/>
    <property type="match status" value="1"/>
</dbReference>
<name>A0A1H2PW52_9BURK</name>
<dbReference type="Gene3D" id="1.25.40.20">
    <property type="entry name" value="Ankyrin repeat-containing domain"/>
    <property type="match status" value="1"/>
</dbReference>
<feature type="transmembrane region" description="Helical" evidence="1">
    <location>
        <begin position="44"/>
        <end position="63"/>
    </location>
</feature>
<evidence type="ECO:0008006" key="4">
    <source>
        <dbReference type="Google" id="ProtNLM"/>
    </source>
</evidence>
<reference evidence="3" key="1">
    <citation type="submission" date="2016-09" db="EMBL/GenBank/DDBJ databases">
        <authorList>
            <person name="Varghese N."/>
            <person name="Submissions S."/>
        </authorList>
    </citation>
    <scope>NUCLEOTIDE SEQUENCE [LARGE SCALE GENOMIC DNA]</scope>
    <source>
        <strain evidence="3">JS23</strain>
    </source>
</reference>
<dbReference type="AlphaFoldDB" id="A0A1H2PW52"/>
<protein>
    <recommendedName>
        <fullName evidence="4">Ankyrin repeat domain-containing protein</fullName>
    </recommendedName>
</protein>
<keyword evidence="3" id="KW-1185">Reference proteome</keyword>
<evidence type="ECO:0000256" key="1">
    <source>
        <dbReference type="SAM" id="Phobius"/>
    </source>
</evidence>